<dbReference type="InterPro" id="IPR036188">
    <property type="entry name" value="FAD/NAD-bd_sf"/>
</dbReference>
<comment type="catalytic activity">
    <reaction evidence="3">
        <text>[thioredoxin]-dithiol + NADP(+) = [thioredoxin]-disulfide + NADPH + H(+)</text>
        <dbReference type="Rhea" id="RHEA:20345"/>
        <dbReference type="Rhea" id="RHEA-COMP:10698"/>
        <dbReference type="Rhea" id="RHEA-COMP:10700"/>
        <dbReference type="ChEBI" id="CHEBI:15378"/>
        <dbReference type="ChEBI" id="CHEBI:29950"/>
        <dbReference type="ChEBI" id="CHEBI:50058"/>
        <dbReference type="ChEBI" id="CHEBI:57783"/>
        <dbReference type="ChEBI" id="CHEBI:58349"/>
        <dbReference type="EC" id="1.8.1.9"/>
    </reaction>
</comment>
<dbReference type="AlphaFoldDB" id="A0A0M2H1R5"/>
<dbReference type="InterPro" id="IPR050097">
    <property type="entry name" value="Ferredoxin-NADP_redctase_2"/>
</dbReference>
<gene>
    <name evidence="5" type="primary">trxB_5</name>
    <name evidence="5" type="ORF">RS82_03514</name>
</gene>
<keyword evidence="6" id="KW-1185">Reference proteome</keyword>
<organism evidence="5 6">
    <name type="scientific">Microbacterium trichothecenolyticum</name>
    <name type="common">Aureobacterium trichothecenolyticum</name>
    <dbReference type="NCBI Taxonomy" id="69370"/>
    <lineage>
        <taxon>Bacteria</taxon>
        <taxon>Bacillati</taxon>
        <taxon>Actinomycetota</taxon>
        <taxon>Actinomycetes</taxon>
        <taxon>Micrococcales</taxon>
        <taxon>Microbacteriaceae</taxon>
        <taxon>Microbacterium</taxon>
    </lineage>
</organism>
<dbReference type="SUPFAM" id="SSF51905">
    <property type="entry name" value="FAD/NAD(P)-binding domain"/>
    <property type="match status" value="1"/>
</dbReference>
<evidence type="ECO:0000313" key="6">
    <source>
        <dbReference type="Proteomes" id="UP000034098"/>
    </source>
</evidence>
<proteinExistence type="predicted"/>
<evidence type="ECO:0000259" key="4">
    <source>
        <dbReference type="Pfam" id="PF07992"/>
    </source>
</evidence>
<dbReference type="Proteomes" id="UP000034098">
    <property type="component" value="Unassembled WGS sequence"/>
</dbReference>
<dbReference type="PRINTS" id="PR00368">
    <property type="entry name" value="FADPNR"/>
</dbReference>
<dbReference type="InterPro" id="IPR023753">
    <property type="entry name" value="FAD/NAD-binding_dom"/>
</dbReference>
<dbReference type="PANTHER" id="PTHR48105">
    <property type="entry name" value="THIOREDOXIN REDUCTASE 1-RELATED-RELATED"/>
    <property type="match status" value="1"/>
</dbReference>
<feature type="domain" description="FAD/NAD(P)-binding" evidence="4">
    <location>
        <begin position="184"/>
        <end position="257"/>
    </location>
</feature>
<dbReference type="Pfam" id="PF07992">
    <property type="entry name" value="Pyr_redox_2"/>
    <property type="match status" value="2"/>
</dbReference>
<feature type="domain" description="FAD/NAD(P)-binding" evidence="4">
    <location>
        <begin position="10"/>
        <end position="138"/>
    </location>
</feature>
<dbReference type="EC" id="1.8.1.9" evidence="5"/>
<dbReference type="PATRIC" id="fig|69370.6.peg.3577"/>
<sequence>MQSDERIPMYDVIVIGGGPAGLQAALTIGRMHRSVLLLDSGEYRNATVEHAHNLLTNDGRSPAELRRLARDELGAYDTVGVRTTAVTAVSGSIGDFEVTTADSTERAARLVLATGMRDELPPVPGLAEQWGRLVAQCPFCHGHEFAGRRVGILIDGEHAEMIERMLRPVVASAFIARPADVALMTEVDGGLELALADGSVENVAGVFTAATATQRAPFADQLGCGSLPSGGVEIDAMGRTTVPGVYAGGDMAHLAAVPGPMVSLAAAIASGQLAGASAVRDAITP</sequence>
<name>A0A0M2H1R5_MICTR</name>
<dbReference type="EMBL" id="JYJA01000040">
    <property type="protein sequence ID" value="KJL40189.1"/>
    <property type="molecule type" value="Genomic_DNA"/>
</dbReference>
<dbReference type="PRINTS" id="PR00469">
    <property type="entry name" value="PNDRDTASEII"/>
</dbReference>
<evidence type="ECO:0000256" key="2">
    <source>
        <dbReference type="ARBA" id="ARBA00023002"/>
    </source>
</evidence>
<comment type="caution">
    <text evidence="5">The sequence shown here is derived from an EMBL/GenBank/DDBJ whole genome shotgun (WGS) entry which is preliminary data.</text>
</comment>
<evidence type="ECO:0000256" key="1">
    <source>
        <dbReference type="ARBA" id="ARBA00022630"/>
    </source>
</evidence>
<accession>A0A0M2H1R5</accession>
<dbReference type="Gene3D" id="3.50.50.60">
    <property type="entry name" value="FAD/NAD(P)-binding domain"/>
    <property type="match status" value="2"/>
</dbReference>
<evidence type="ECO:0000256" key="3">
    <source>
        <dbReference type="ARBA" id="ARBA00048132"/>
    </source>
</evidence>
<keyword evidence="2 5" id="KW-0560">Oxidoreductase</keyword>
<keyword evidence="1" id="KW-0285">Flavoprotein</keyword>
<dbReference type="GO" id="GO:0004791">
    <property type="term" value="F:thioredoxin-disulfide reductase (NADPH) activity"/>
    <property type="evidence" value="ECO:0007669"/>
    <property type="project" value="UniProtKB-EC"/>
</dbReference>
<reference evidence="5 6" key="1">
    <citation type="submission" date="2015-02" db="EMBL/GenBank/DDBJ databases">
        <title>Draft genome sequences of ten Microbacterium spp. with emphasis on heavy metal contaminated environments.</title>
        <authorList>
            <person name="Corretto E."/>
        </authorList>
    </citation>
    <scope>NUCLEOTIDE SEQUENCE [LARGE SCALE GENOMIC DNA]</scope>
    <source>
        <strain evidence="5 6">DSM 8608</strain>
    </source>
</reference>
<evidence type="ECO:0000313" key="5">
    <source>
        <dbReference type="EMBL" id="KJL40189.1"/>
    </source>
</evidence>
<protein>
    <submittedName>
        <fullName evidence="5">Thioredoxin reductase</fullName>
        <ecNumber evidence="5">1.8.1.9</ecNumber>
    </submittedName>
</protein>